<dbReference type="Pfam" id="PF10366">
    <property type="entry name" value="Vps39_1"/>
    <property type="match status" value="1"/>
</dbReference>
<dbReference type="InterPro" id="IPR032914">
    <property type="entry name" value="Vam6/VPS39/TRAP1"/>
</dbReference>
<dbReference type="EMBL" id="CAJOBC010000019">
    <property type="protein sequence ID" value="CAF3519538.1"/>
    <property type="molecule type" value="Genomic_DNA"/>
</dbReference>
<evidence type="ECO:0000313" key="7">
    <source>
        <dbReference type="EMBL" id="CAF0741235.1"/>
    </source>
</evidence>
<dbReference type="EMBL" id="CAJOBA010000508">
    <property type="protein sequence ID" value="CAF3537857.1"/>
    <property type="molecule type" value="Genomic_DNA"/>
</dbReference>
<feature type="compositionally biased region" description="Basic and acidic residues" evidence="5">
    <location>
        <begin position="458"/>
        <end position="474"/>
    </location>
</feature>
<dbReference type="Pfam" id="PF00780">
    <property type="entry name" value="CNH"/>
    <property type="match status" value="1"/>
</dbReference>
<dbReference type="GO" id="GO:0006914">
    <property type="term" value="P:autophagy"/>
    <property type="evidence" value="ECO:0007669"/>
    <property type="project" value="TreeGrafter"/>
</dbReference>
<evidence type="ECO:0000256" key="5">
    <source>
        <dbReference type="SAM" id="MobiDB-lite"/>
    </source>
</evidence>
<reference evidence="7" key="1">
    <citation type="submission" date="2021-02" db="EMBL/GenBank/DDBJ databases">
        <authorList>
            <person name="Nowell W R."/>
        </authorList>
    </citation>
    <scope>NUCLEOTIDE SEQUENCE</scope>
</reference>
<evidence type="ECO:0000313" key="8">
    <source>
        <dbReference type="EMBL" id="CAF0758332.1"/>
    </source>
</evidence>
<evidence type="ECO:0000256" key="4">
    <source>
        <dbReference type="ARBA" id="ARBA00022927"/>
    </source>
</evidence>
<dbReference type="Proteomes" id="UP000682733">
    <property type="component" value="Unassembled WGS sequence"/>
</dbReference>
<sequence length="1104" mass="127778">MSSPALATTTDISTDFQAFQVRPVIKDFRLAAELFASNGDVVLICGKEKQERQGMLLVAYEIQSRGSGNLSTDYTSASTASVRLLKVVRINKKAVTQLETVPIIKLALLLGDGVLSLLDIDSLVEMATVPLPNLTLFSSWYDSTVQYETYSLGSSNSNKSTKSSTSADSSESLTITDRPNVPFELRLVVATKRKALLFFSWFPQQLRLVENKEPNRGVFELWEQPKTLALSKEKLCIGLRRSYAIWNISTGIMENEIPLNSQIPYEPIITSLQERRGWCLQVDSNTIFLDTTFCPMYQEGISTWKEIPSSIVQSSPYVLGLMSNSIDVCTFIPQSIKLSTTATTSSNIQRLSPSSLVQSIPYKNVKGRLWMDTKNERIYASTSTDVVIVEPVPVRIQLVNYIGMCKYDLALILIKAVLGNNNNILQEGERTRDGHCRGNIDQKNLIKVSSLITSEQSKNNKEELDMESIRRSSRTDSQTASSEQFLWEEYYKVGIMYGFQLFHRQQFEQSFEQFTDYLADPCEVISLFPSMIGERWIYQNQSFRQFIQQHKHFSPPVDLLGVQLDHALKQLQDYLTHVRSVYQKISRYSNEQQHWIEVESLMRNQLILKNVKDLLVVVDTALLKCYLLDNNNTLVNSLLRVDNNCLQSEVEYELKKHRKMAELISFYEKYDRHQEALDLIIKTTQNNASITNKYESIIKYLKKLDNERLLLIFEYIKPILKVAINDNNEQLKQQILNVLADETQDTSNNNLQTSPPMTAPIRSSKLDCLKICEFLNEINPDFYIMYLDHIKFRDDIESHRREIHNQLVYAYCKHIKQLTEKLKPLEKTNEEQKISDNDIMNSTSTSTHGLDMLTGNELKVVLGLKRQLILYEDKLKDFLLDSRCRCDYEKMEAYFLKENNDNNYLFNLSYGIVLGKLSKHEQALEVFIQNGYYTDAENYCEQIYNQGQVSLARDLYRKLLEWYLHKTDTEHKETALKTILRIVDTASERLDPVQTLEILPNNLELKSIRRFLEQSIQTCSKTKRTNQLQRNLLFLQLLQVQKTRIQNEYYSFTMNNDTKCDQCDSPISPQQAVVRFPQNRLVHLFCRAKYENKMNETSYMTKRR</sequence>
<evidence type="ECO:0000256" key="1">
    <source>
        <dbReference type="ARBA" id="ARBA00004496"/>
    </source>
</evidence>
<keyword evidence="2" id="KW-0813">Transport</keyword>
<accession>A0A813NVH6</accession>
<feature type="compositionally biased region" description="Low complexity" evidence="5">
    <location>
        <begin position="152"/>
        <end position="173"/>
    </location>
</feature>
<keyword evidence="3" id="KW-0963">Cytoplasm</keyword>
<dbReference type="PROSITE" id="PS50219">
    <property type="entry name" value="CNH"/>
    <property type="match status" value="1"/>
</dbReference>
<gene>
    <name evidence="7" type="ORF">GPM918_LOCUS278</name>
    <name evidence="8" type="ORF">OVA965_LOCUS2411</name>
    <name evidence="9" type="ORF">SRO942_LOCUS279</name>
    <name evidence="10" type="ORF">TMI583_LOCUS2411</name>
</gene>
<dbReference type="Pfam" id="PF10367">
    <property type="entry name" value="zf-Vps39_C"/>
    <property type="match status" value="1"/>
</dbReference>
<comment type="subcellular location">
    <subcellularLocation>
        <location evidence="1">Cytoplasm</location>
    </subcellularLocation>
</comment>
<dbReference type="InterPro" id="IPR001180">
    <property type="entry name" value="CNH_dom"/>
</dbReference>
<evidence type="ECO:0000313" key="9">
    <source>
        <dbReference type="EMBL" id="CAF3519538.1"/>
    </source>
</evidence>
<dbReference type="Proteomes" id="UP000681722">
    <property type="component" value="Unassembled WGS sequence"/>
</dbReference>
<dbReference type="OrthoDB" id="5325112at2759"/>
<feature type="domain" description="CNH" evidence="6">
    <location>
        <begin position="40"/>
        <end position="358"/>
    </location>
</feature>
<evidence type="ECO:0000313" key="11">
    <source>
        <dbReference type="Proteomes" id="UP000663829"/>
    </source>
</evidence>
<evidence type="ECO:0000259" key="6">
    <source>
        <dbReference type="PROSITE" id="PS50219"/>
    </source>
</evidence>
<dbReference type="PANTHER" id="PTHR12894">
    <property type="entry name" value="CNH DOMAIN CONTAINING"/>
    <property type="match status" value="1"/>
</dbReference>
<dbReference type="GO" id="GO:0005737">
    <property type="term" value="C:cytoplasm"/>
    <property type="evidence" value="ECO:0007669"/>
    <property type="project" value="UniProtKB-SubCell"/>
</dbReference>
<evidence type="ECO:0000256" key="2">
    <source>
        <dbReference type="ARBA" id="ARBA00022448"/>
    </source>
</evidence>
<feature type="region of interest" description="Disordered" evidence="5">
    <location>
        <begin position="454"/>
        <end position="476"/>
    </location>
</feature>
<dbReference type="InterPro" id="IPR019453">
    <property type="entry name" value="VPS39/TGFA1_Znf"/>
</dbReference>
<dbReference type="GO" id="GO:0034058">
    <property type="term" value="P:endosomal vesicle fusion"/>
    <property type="evidence" value="ECO:0007669"/>
    <property type="project" value="TreeGrafter"/>
</dbReference>
<comment type="caution">
    <text evidence="7">The sequence shown here is derived from an EMBL/GenBank/DDBJ whole genome shotgun (WGS) entry which is preliminary data.</text>
</comment>
<dbReference type="GO" id="GO:0015031">
    <property type="term" value="P:protein transport"/>
    <property type="evidence" value="ECO:0007669"/>
    <property type="project" value="UniProtKB-KW"/>
</dbReference>
<keyword evidence="11" id="KW-1185">Reference proteome</keyword>
<dbReference type="AlphaFoldDB" id="A0A813NVH6"/>
<dbReference type="Proteomes" id="UP000677228">
    <property type="component" value="Unassembled WGS sequence"/>
</dbReference>
<keyword evidence="4" id="KW-0653">Protein transport</keyword>
<name>A0A813NVH6_9BILA</name>
<evidence type="ECO:0000313" key="10">
    <source>
        <dbReference type="EMBL" id="CAF3537857.1"/>
    </source>
</evidence>
<protein>
    <recommendedName>
        <fullName evidence="6">CNH domain-containing protein</fullName>
    </recommendedName>
</protein>
<dbReference type="EMBL" id="CAJNOK010000508">
    <property type="protein sequence ID" value="CAF0758332.1"/>
    <property type="molecule type" value="Genomic_DNA"/>
</dbReference>
<dbReference type="PANTHER" id="PTHR12894:SF27">
    <property type="entry name" value="TRANSFORMING GROWTH FACTOR-BETA RECEPTOR-ASSOCIATED PROTEIN 1"/>
    <property type="match status" value="1"/>
</dbReference>
<dbReference type="Proteomes" id="UP000663829">
    <property type="component" value="Unassembled WGS sequence"/>
</dbReference>
<organism evidence="7 11">
    <name type="scientific">Didymodactylos carnosus</name>
    <dbReference type="NCBI Taxonomy" id="1234261"/>
    <lineage>
        <taxon>Eukaryota</taxon>
        <taxon>Metazoa</taxon>
        <taxon>Spiralia</taxon>
        <taxon>Gnathifera</taxon>
        <taxon>Rotifera</taxon>
        <taxon>Eurotatoria</taxon>
        <taxon>Bdelloidea</taxon>
        <taxon>Philodinida</taxon>
        <taxon>Philodinidae</taxon>
        <taxon>Didymodactylos</taxon>
    </lineage>
</organism>
<dbReference type="EMBL" id="CAJNOQ010000019">
    <property type="protein sequence ID" value="CAF0741235.1"/>
    <property type="molecule type" value="Genomic_DNA"/>
</dbReference>
<dbReference type="InterPro" id="IPR019452">
    <property type="entry name" value="VPS39/TGF_beta_rcpt-assoc_1"/>
</dbReference>
<dbReference type="GO" id="GO:0016020">
    <property type="term" value="C:membrane"/>
    <property type="evidence" value="ECO:0007669"/>
    <property type="project" value="TreeGrafter"/>
</dbReference>
<proteinExistence type="predicted"/>
<evidence type="ECO:0000256" key="3">
    <source>
        <dbReference type="ARBA" id="ARBA00022490"/>
    </source>
</evidence>
<feature type="region of interest" description="Disordered" evidence="5">
    <location>
        <begin position="152"/>
        <end position="174"/>
    </location>
</feature>